<dbReference type="InterPro" id="IPR023198">
    <property type="entry name" value="PGP-like_dom2"/>
</dbReference>
<dbReference type="SFLD" id="SFLDS00003">
    <property type="entry name" value="Haloacid_Dehalogenase"/>
    <property type="match status" value="1"/>
</dbReference>
<dbReference type="NCBIfam" id="TIGR01509">
    <property type="entry name" value="HAD-SF-IA-v3"/>
    <property type="match status" value="1"/>
</dbReference>
<dbReference type="Pfam" id="PF13419">
    <property type="entry name" value="HAD_2"/>
    <property type="match status" value="1"/>
</dbReference>
<dbReference type="InterPro" id="IPR023214">
    <property type="entry name" value="HAD_sf"/>
</dbReference>
<dbReference type="Gene3D" id="3.40.50.1000">
    <property type="entry name" value="HAD superfamily/HAD-like"/>
    <property type="match status" value="1"/>
</dbReference>
<dbReference type="PANTHER" id="PTHR43611">
    <property type="entry name" value="ALPHA-D-GLUCOSE 1-PHOSPHATE PHOSPHATASE"/>
    <property type="match status" value="1"/>
</dbReference>
<proteinExistence type="predicted"/>
<dbReference type="PRINTS" id="PR00413">
    <property type="entry name" value="HADHALOGNASE"/>
</dbReference>
<dbReference type="CDD" id="cd02603">
    <property type="entry name" value="HAD_sEH-N_like"/>
    <property type="match status" value="1"/>
</dbReference>
<dbReference type="InterPro" id="IPR006439">
    <property type="entry name" value="HAD-SF_hydro_IA"/>
</dbReference>
<dbReference type="SUPFAM" id="SSF56784">
    <property type="entry name" value="HAD-like"/>
    <property type="match status" value="1"/>
</dbReference>
<dbReference type="OrthoDB" id="2012566at2759"/>
<dbReference type="Gene3D" id="1.10.150.240">
    <property type="entry name" value="Putative phosphatase, domain 2"/>
    <property type="match status" value="1"/>
</dbReference>
<accession>A0A5N7C5X6</accession>
<protein>
    <submittedName>
        <fullName evidence="1">HAD-like protein</fullName>
    </submittedName>
</protein>
<dbReference type="SFLD" id="SFLDG01129">
    <property type="entry name" value="C1.5:_HAD__Beta-PGM__Phosphata"/>
    <property type="match status" value="1"/>
</dbReference>
<name>A0A5N7C5X6_PETAA</name>
<organism evidence="1">
    <name type="scientific">Petromyces alliaceus</name>
    <name type="common">Aspergillus alliaceus</name>
    <dbReference type="NCBI Taxonomy" id="209559"/>
    <lineage>
        <taxon>Eukaryota</taxon>
        <taxon>Fungi</taxon>
        <taxon>Dikarya</taxon>
        <taxon>Ascomycota</taxon>
        <taxon>Pezizomycotina</taxon>
        <taxon>Eurotiomycetes</taxon>
        <taxon>Eurotiomycetidae</taxon>
        <taxon>Eurotiales</taxon>
        <taxon>Aspergillaceae</taxon>
        <taxon>Aspergillus</taxon>
        <taxon>Aspergillus subgen. Circumdati</taxon>
    </lineage>
</organism>
<gene>
    <name evidence="1" type="ORF">BDV23DRAFT_173056</name>
</gene>
<dbReference type="Proteomes" id="UP000326877">
    <property type="component" value="Unassembled WGS sequence"/>
</dbReference>
<dbReference type="PANTHER" id="PTHR43611:SF3">
    <property type="entry name" value="FLAVIN MONONUCLEOTIDE HYDROLASE 1, CHLOROPLATIC"/>
    <property type="match status" value="1"/>
</dbReference>
<dbReference type="EMBL" id="ML735265">
    <property type="protein sequence ID" value="KAE8389472.1"/>
    <property type="molecule type" value="Genomic_DNA"/>
</dbReference>
<sequence length="503" mass="56828">MTKIKALIFDFGNVLCSWSVPTNTSISPKTLMQIMSSDIWLDYERGRFSEDECYAKLAERTSIPSHDMVSTMAEMRQSFRVHNEILALIMRIKNSHKTLKVYGMTNTPRPEQDAVHSIIRQWQVFDEVYISGVVKMRKPDICFYNHVLQGIGLPAEAVVFVDDRAENVLTAQSLGMHTVLFQGYEELSRQLKNILECPLTRGKDFLTANAKKMHSVTSNGDIIRDNFAQLLILELTANRQAPAHRVDFQQWERTWNYFIGTPQLTTETFPNDLDTTAIALSVLHMERNLVWSVMDEMLSFVSEDGILMTYFDASRPRVDPVVCVNVLYLFAKYGREDEVAPTFHWVLNVLRNRAYLGGTRYYSAPDVFLYFLSRLSRVLKNPSLRKQLIPTLTGHLRERSGAAGDSVSLAGRVLACKTLGIANPEDLMALCSMQCEDGGWPLGWIYKYGSSGLEIGNRGLSTALAVKAIESTTAVPQEKITAMLLQRGSKPHSLLIGQVYFQT</sequence>
<dbReference type="InterPro" id="IPR036412">
    <property type="entry name" value="HAD-like_sf"/>
</dbReference>
<reference evidence="1" key="1">
    <citation type="submission" date="2019-04" db="EMBL/GenBank/DDBJ databases">
        <title>Friends and foes A comparative genomics studyof 23 Aspergillus species from section Flavi.</title>
        <authorList>
            <consortium name="DOE Joint Genome Institute"/>
            <person name="Kjaerbolling I."/>
            <person name="Vesth T."/>
            <person name="Frisvad J.C."/>
            <person name="Nybo J.L."/>
            <person name="Theobald S."/>
            <person name="Kildgaard S."/>
            <person name="Isbrandt T."/>
            <person name="Kuo A."/>
            <person name="Sato A."/>
            <person name="Lyhne E.K."/>
            <person name="Kogle M.E."/>
            <person name="Wiebenga A."/>
            <person name="Kun R.S."/>
            <person name="Lubbers R.J."/>
            <person name="Makela M.R."/>
            <person name="Barry K."/>
            <person name="Chovatia M."/>
            <person name="Clum A."/>
            <person name="Daum C."/>
            <person name="Haridas S."/>
            <person name="He G."/>
            <person name="LaButti K."/>
            <person name="Lipzen A."/>
            <person name="Mondo S."/>
            <person name="Riley R."/>
            <person name="Salamov A."/>
            <person name="Simmons B.A."/>
            <person name="Magnuson J.K."/>
            <person name="Henrissat B."/>
            <person name="Mortensen U.H."/>
            <person name="Larsen T.O."/>
            <person name="Devries R.P."/>
            <person name="Grigoriev I.V."/>
            <person name="Machida M."/>
            <person name="Baker S.E."/>
            <person name="Andersen M.R."/>
        </authorList>
    </citation>
    <scope>NUCLEOTIDE SEQUENCE [LARGE SCALE GENOMIC DNA]</scope>
    <source>
        <strain evidence="1">IBT 14317</strain>
    </source>
</reference>
<dbReference type="InterPro" id="IPR041492">
    <property type="entry name" value="HAD_2"/>
</dbReference>
<evidence type="ECO:0000313" key="1">
    <source>
        <dbReference type="EMBL" id="KAE8389472.1"/>
    </source>
</evidence>
<dbReference type="AlphaFoldDB" id="A0A5N7C5X6"/>
<dbReference type="GO" id="GO:0016791">
    <property type="term" value="F:phosphatase activity"/>
    <property type="evidence" value="ECO:0007669"/>
    <property type="project" value="UniProtKB-ARBA"/>
</dbReference>